<keyword evidence="2" id="KW-0732">Signal</keyword>
<dbReference type="KEGG" id="cput:CONPUDRAFT_155502"/>
<dbReference type="SUPFAM" id="SSF49899">
    <property type="entry name" value="Concanavalin A-like lectins/glucanases"/>
    <property type="match status" value="1"/>
</dbReference>
<dbReference type="OrthoDB" id="2862635at2759"/>
<evidence type="ECO:0000313" key="3">
    <source>
        <dbReference type="EMBL" id="EIW78772.1"/>
    </source>
</evidence>
<name>A0A5M3MHU3_CONPW</name>
<gene>
    <name evidence="3" type="ORF">CONPUDRAFT_155502</name>
</gene>
<protein>
    <recommendedName>
        <fullName evidence="5">Aspergillopepsin</fullName>
    </recommendedName>
</protein>
<dbReference type="Gene3D" id="2.60.120.700">
    <property type="entry name" value="Peptidase G1"/>
    <property type="match status" value="1"/>
</dbReference>
<dbReference type="PANTHER" id="PTHR37536:SF1">
    <property type="entry name" value="ASPERGILLOPEPSIN, PUTAITVE (AFU_ORTHOLOGUE AFUA_7G01200)"/>
    <property type="match status" value="1"/>
</dbReference>
<keyword evidence="4" id="KW-1185">Reference proteome</keyword>
<dbReference type="CDD" id="cd13426">
    <property type="entry name" value="Peptidase_G1"/>
    <property type="match status" value="1"/>
</dbReference>
<evidence type="ECO:0000256" key="1">
    <source>
        <dbReference type="PIRSR" id="PIRSR600250-50"/>
    </source>
</evidence>
<evidence type="ECO:0008006" key="5">
    <source>
        <dbReference type="Google" id="ProtNLM"/>
    </source>
</evidence>
<dbReference type="AlphaFoldDB" id="A0A5M3MHU3"/>
<dbReference type="InterPro" id="IPR038656">
    <property type="entry name" value="Peptidase_G1_sf"/>
</dbReference>
<dbReference type="InterPro" id="IPR000250">
    <property type="entry name" value="Peptidase_G1"/>
</dbReference>
<accession>A0A5M3MHU3</accession>
<dbReference type="InterPro" id="IPR013320">
    <property type="entry name" value="ConA-like_dom_sf"/>
</dbReference>
<dbReference type="OMA" id="NDLYAPW"/>
<evidence type="ECO:0000256" key="2">
    <source>
        <dbReference type="SAM" id="SignalP"/>
    </source>
</evidence>
<dbReference type="PANTHER" id="PTHR37536">
    <property type="entry name" value="PUTATIVE (AFU_ORTHOLOGUE AFUA_3G02970)-RELATED"/>
    <property type="match status" value="1"/>
</dbReference>
<sequence length="251" mass="26150">MQKIFALLALASAAVAIPTSRERHAARVARRSGGSTNLAQDIQLNNITNEAYTSNWAGAVWSKPAGTYTSVTGTFTVPTPTGADGSSTAWVGIDGSSCSNAILQSGVDFDISGGQVSYVAWYEWYPAPMTDFDNFAVNAGDVITVTVTATSTTAGTAVMENTTTGQKITQDLTSSSALCQQDAEWILEDFSINGGLAPFDNFGSVTFTGNSATTTTGTDTPNGATVYDIQQNGVTLTATTINGNDVTVTYQ</sequence>
<proteinExistence type="predicted"/>
<reference evidence="4" key="1">
    <citation type="journal article" date="2012" name="Science">
        <title>The Paleozoic origin of enzymatic lignin decomposition reconstructed from 31 fungal genomes.</title>
        <authorList>
            <person name="Floudas D."/>
            <person name="Binder M."/>
            <person name="Riley R."/>
            <person name="Barry K."/>
            <person name="Blanchette R.A."/>
            <person name="Henrissat B."/>
            <person name="Martinez A.T."/>
            <person name="Otillar R."/>
            <person name="Spatafora J.W."/>
            <person name="Yadav J.S."/>
            <person name="Aerts A."/>
            <person name="Benoit I."/>
            <person name="Boyd A."/>
            <person name="Carlson A."/>
            <person name="Copeland A."/>
            <person name="Coutinho P.M."/>
            <person name="de Vries R.P."/>
            <person name="Ferreira P."/>
            <person name="Findley K."/>
            <person name="Foster B."/>
            <person name="Gaskell J."/>
            <person name="Glotzer D."/>
            <person name="Gorecki P."/>
            <person name="Heitman J."/>
            <person name="Hesse C."/>
            <person name="Hori C."/>
            <person name="Igarashi K."/>
            <person name="Jurgens J.A."/>
            <person name="Kallen N."/>
            <person name="Kersten P."/>
            <person name="Kohler A."/>
            <person name="Kuees U."/>
            <person name="Kumar T.K.A."/>
            <person name="Kuo A."/>
            <person name="LaButti K."/>
            <person name="Larrondo L.F."/>
            <person name="Lindquist E."/>
            <person name="Ling A."/>
            <person name="Lombard V."/>
            <person name="Lucas S."/>
            <person name="Lundell T."/>
            <person name="Martin R."/>
            <person name="McLaughlin D.J."/>
            <person name="Morgenstern I."/>
            <person name="Morin E."/>
            <person name="Murat C."/>
            <person name="Nagy L.G."/>
            <person name="Nolan M."/>
            <person name="Ohm R.A."/>
            <person name="Patyshakuliyeva A."/>
            <person name="Rokas A."/>
            <person name="Ruiz-Duenas F.J."/>
            <person name="Sabat G."/>
            <person name="Salamov A."/>
            <person name="Samejima M."/>
            <person name="Schmutz J."/>
            <person name="Slot J.C."/>
            <person name="St John F."/>
            <person name="Stenlid J."/>
            <person name="Sun H."/>
            <person name="Sun S."/>
            <person name="Syed K."/>
            <person name="Tsang A."/>
            <person name="Wiebenga A."/>
            <person name="Young D."/>
            <person name="Pisabarro A."/>
            <person name="Eastwood D.C."/>
            <person name="Martin F."/>
            <person name="Cullen D."/>
            <person name="Grigoriev I.V."/>
            <person name="Hibbett D.S."/>
        </authorList>
    </citation>
    <scope>NUCLEOTIDE SEQUENCE [LARGE SCALE GENOMIC DNA]</scope>
    <source>
        <strain evidence="4">RWD-64-598 SS2</strain>
    </source>
</reference>
<comment type="caution">
    <text evidence="3">The sequence shown here is derived from an EMBL/GenBank/DDBJ whole genome shotgun (WGS) entry which is preliminary data.</text>
</comment>
<dbReference type="Pfam" id="PF01828">
    <property type="entry name" value="Peptidase_A4"/>
    <property type="match status" value="1"/>
</dbReference>
<dbReference type="EMBL" id="JH711581">
    <property type="protein sequence ID" value="EIW78772.1"/>
    <property type="molecule type" value="Genomic_DNA"/>
</dbReference>
<dbReference type="GeneID" id="19203457"/>
<feature type="active site" description="Proton acceptor" evidence="1">
    <location>
        <position position="188"/>
    </location>
</feature>
<evidence type="ECO:0000313" key="4">
    <source>
        <dbReference type="Proteomes" id="UP000053558"/>
    </source>
</evidence>
<feature type="chain" id="PRO_5024349205" description="Aspergillopepsin" evidence="2">
    <location>
        <begin position="17"/>
        <end position="251"/>
    </location>
</feature>
<feature type="signal peptide" evidence="2">
    <location>
        <begin position="1"/>
        <end position="16"/>
    </location>
</feature>
<dbReference type="RefSeq" id="XP_007770568.1">
    <property type="nucleotide sequence ID" value="XM_007772378.1"/>
</dbReference>
<organism evidence="3 4">
    <name type="scientific">Coniophora puteana (strain RWD-64-598)</name>
    <name type="common">Brown rot fungus</name>
    <dbReference type="NCBI Taxonomy" id="741705"/>
    <lineage>
        <taxon>Eukaryota</taxon>
        <taxon>Fungi</taxon>
        <taxon>Dikarya</taxon>
        <taxon>Basidiomycota</taxon>
        <taxon>Agaricomycotina</taxon>
        <taxon>Agaricomycetes</taxon>
        <taxon>Agaricomycetidae</taxon>
        <taxon>Boletales</taxon>
        <taxon>Coniophorineae</taxon>
        <taxon>Coniophoraceae</taxon>
        <taxon>Coniophora</taxon>
    </lineage>
</organism>
<dbReference type="PRINTS" id="PR00977">
    <property type="entry name" value="SCYTLDPTASE"/>
</dbReference>
<dbReference type="GO" id="GO:0070007">
    <property type="term" value="F:glutamic-type endopeptidase activity"/>
    <property type="evidence" value="ECO:0007669"/>
    <property type="project" value="InterPro"/>
</dbReference>
<dbReference type="GO" id="GO:0006508">
    <property type="term" value="P:proteolysis"/>
    <property type="evidence" value="ECO:0007669"/>
    <property type="project" value="InterPro"/>
</dbReference>
<dbReference type="Proteomes" id="UP000053558">
    <property type="component" value="Unassembled WGS sequence"/>
</dbReference>